<evidence type="ECO:0000256" key="1">
    <source>
        <dbReference type="SAM" id="SignalP"/>
    </source>
</evidence>
<keyword evidence="1" id="KW-0732">Signal</keyword>
<proteinExistence type="predicted"/>
<evidence type="ECO:0000313" key="3">
    <source>
        <dbReference type="Proteomes" id="UP000249619"/>
    </source>
</evidence>
<protein>
    <submittedName>
        <fullName evidence="2">Celp0028 effector like protein</fullName>
    </submittedName>
</protein>
<dbReference type="EMBL" id="QGDH01000092">
    <property type="protein sequence ID" value="RAR08028.1"/>
    <property type="molecule type" value="Genomic_DNA"/>
</dbReference>
<evidence type="ECO:0000313" key="2">
    <source>
        <dbReference type="EMBL" id="RAR08028.1"/>
    </source>
</evidence>
<sequence>MHFTSALALAASAAMVAAAPAPSNAAIKITQDDVVLHGNGRMKVMKRSEFEALNAGIKAEVPPMPSYLDANLITYSGNQTLQANGRVQKRATELVVPGEVTRFLGWDVQMSSIVRGGPGSGTRISVAQGYSISNSIAVGTSSSLSVAADFLTASMSIDYTETWTTGNSQDQTLMADVPTGKYGCFVSNPWTNRAQGDVWTGSIGGGGSLSHYQADSFESKQYGDLAWVNGIIQLCIKDTIPLTRCLGEGEF</sequence>
<dbReference type="AlphaFoldDB" id="A0A364MZL1"/>
<gene>
    <name evidence="2" type="ORF">DDE83_006200</name>
</gene>
<accession>A0A364MZL1</accession>
<feature type="chain" id="PRO_5016678999" evidence="1">
    <location>
        <begin position="19"/>
        <end position="251"/>
    </location>
</feature>
<name>A0A364MZL1_STELY</name>
<reference evidence="3" key="1">
    <citation type="submission" date="2018-05" db="EMBL/GenBank/DDBJ databases">
        <title>Draft genome sequence of Stemphylium lycopersici strain CIDEFI 213.</title>
        <authorList>
            <person name="Medina R."/>
            <person name="Franco M.E.E."/>
            <person name="Lucentini C.G."/>
            <person name="Saparrat M.C.N."/>
            <person name="Balatti P.A."/>
        </authorList>
    </citation>
    <scope>NUCLEOTIDE SEQUENCE [LARGE SCALE GENOMIC DNA]</scope>
    <source>
        <strain evidence="3">CIDEFI 213</strain>
    </source>
</reference>
<dbReference type="Proteomes" id="UP000249619">
    <property type="component" value="Unassembled WGS sequence"/>
</dbReference>
<organism evidence="2 3">
    <name type="scientific">Stemphylium lycopersici</name>
    <name type="common">Tomato gray leaf spot disease fungus</name>
    <name type="synonym">Thyrospora lycopersici</name>
    <dbReference type="NCBI Taxonomy" id="183478"/>
    <lineage>
        <taxon>Eukaryota</taxon>
        <taxon>Fungi</taxon>
        <taxon>Dikarya</taxon>
        <taxon>Ascomycota</taxon>
        <taxon>Pezizomycotina</taxon>
        <taxon>Dothideomycetes</taxon>
        <taxon>Pleosporomycetidae</taxon>
        <taxon>Pleosporales</taxon>
        <taxon>Pleosporineae</taxon>
        <taxon>Pleosporaceae</taxon>
        <taxon>Stemphylium</taxon>
    </lineage>
</organism>
<comment type="caution">
    <text evidence="2">The sequence shown here is derived from an EMBL/GenBank/DDBJ whole genome shotgun (WGS) entry which is preliminary data.</text>
</comment>
<feature type="signal peptide" evidence="1">
    <location>
        <begin position="1"/>
        <end position="18"/>
    </location>
</feature>
<keyword evidence="3" id="KW-1185">Reference proteome</keyword>
<dbReference type="OrthoDB" id="4831122at2759"/>